<keyword evidence="2" id="KW-0812">Transmembrane</keyword>
<sequence>MGILIVVLWYGGHLVLKDKIESRLLVSFLLYQFQLGENLRELGEVWNGFMQAVGASRKVFELIDRKPLVHNYGRIKPDSTISKLEGKIEFKNVKFSYPIRPDLPQL</sequence>
<dbReference type="PANTHER" id="PTHR43394">
    <property type="entry name" value="ATP-DEPENDENT PERMEASE MDL1, MITOCHONDRIAL"/>
    <property type="match status" value="1"/>
</dbReference>
<feature type="domain" description="ABC transmembrane type-1" evidence="5">
    <location>
        <begin position="1"/>
        <end position="51"/>
    </location>
</feature>
<evidence type="ECO:0000313" key="6">
    <source>
        <dbReference type="EMBL" id="ADY49520.1"/>
    </source>
</evidence>
<comment type="subcellular location">
    <subcellularLocation>
        <location evidence="1">Membrane</location>
        <topology evidence="1">Multi-pass membrane protein</topology>
    </subcellularLocation>
</comment>
<dbReference type="GO" id="GO:0015421">
    <property type="term" value="F:ABC-type oligopeptide transporter activity"/>
    <property type="evidence" value="ECO:0007669"/>
    <property type="project" value="TreeGrafter"/>
</dbReference>
<dbReference type="InterPro" id="IPR011527">
    <property type="entry name" value="ABC1_TM_dom"/>
</dbReference>
<evidence type="ECO:0000259" key="5">
    <source>
        <dbReference type="PROSITE" id="PS50929"/>
    </source>
</evidence>
<name>F1LHB6_ASCSU</name>
<dbReference type="GO" id="GO:0005524">
    <property type="term" value="F:ATP binding"/>
    <property type="evidence" value="ECO:0007669"/>
    <property type="project" value="UniProtKB-KW"/>
</dbReference>
<dbReference type="Gene3D" id="1.20.1560.10">
    <property type="entry name" value="ABC transporter type 1, transmembrane domain"/>
    <property type="match status" value="1"/>
</dbReference>
<protein>
    <submittedName>
        <fullName evidence="6">ATP-binding cassette sub-family B member 9</fullName>
    </submittedName>
</protein>
<keyword evidence="3" id="KW-1133">Transmembrane helix</keyword>
<dbReference type="GO" id="GO:0016020">
    <property type="term" value="C:membrane"/>
    <property type="evidence" value="ECO:0007669"/>
    <property type="project" value="UniProtKB-SubCell"/>
</dbReference>
<organism evidence="6">
    <name type="scientific">Ascaris suum</name>
    <name type="common">Pig roundworm</name>
    <name type="synonym">Ascaris lumbricoides</name>
    <dbReference type="NCBI Taxonomy" id="6253"/>
    <lineage>
        <taxon>Eukaryota</taxon>
        <taxon>Metazoa</taxon>
        <taxon>Ecdysozoa</taxon>
        <taxon>Nematoda</taxon>
        <taxon>Chromadorea</taxon>
        <taxon>Rhabditida</taxon>
        <taxon>Spirurina</taxon>
        <taxon>Ascaridomorpha</taxon>
        <taxon>Ascaridoidea</taxon>
        <taxon>Ascarididae</taxon>
        <taxon>Ascaris</taxon>
    </lineage>
</organism>
<accession>F1LHB6</accession>
<evidence type="ECO:0000256" key="1">
    <source>
        <dbReference type="ARBA" id="ARBA00004141"/>
    </source>
</evidence>
<keyword evidence="4" id="KW-0472">Membrane</keyword>
<evidence type="ECO:0000256" key="3">
    <source>
        <dbReference type="ARBA" id="ARBA00022989"/>
    </source>
</evidence>
<dbReference type="SUPFAM" id="SSF90123">
    <property type="entry name" value="ABC transporter transmembrane region"/>
    <property type="match status" value="1"/>
</dbReference>
<keyword evidence="6" id="KW-0547">Nucleotide-binding</keyword>
<dbReference type="AlphaFoldDB" id="F1LHB6"/>
<dbReference type="InterPro" id="IPR036640">
    <property type="entry name" value="ABC1_TM_sf"/>
</dbReference>
<dbReference type="InterPro" id="IPR039421">
    <property type="entry name" value="Type_1_exporter"/>
</dbReference>
<dbReference type="PANTHER" id="PTHR43394:SF19">
    <property type="entry name" value="ABC TRANSPORTER B FAMILY"/>
    <property type="match status" value="1"/>
</dbReference>
<keyword evidence="6" id="KW-0067">ATP-binding</keyword>
<proteinExistence type="evidence at transcript level"/>
<dbReference type="PROSITE" id="PS50929">
    <property type="entry name" value="ABC_TM1F"/>
    <property type="match status" value="1"/>
</dbReference>
<evidence type="ECO:0000256" key="4">
    <source>
        <dbReference type="ARBA" id="ARBA00023136"/>
    </source>
</evidence>
<evidence type="ECO:0000256" key="2">
    <source>
        <dbReference type="ARBA" id="ARBA00022692"/>
    </source>
</evidence>
<reference evidence="6" key="1">
    <citation type="journal article" date="2011" name="Genome Res.">
        <title>Deep small RNA sequencing from the nematode Ascaris reveals conservation, functional diversification, and novel developmental profiles.</title>
        <authorList>
            <person name="Wang J."/>
            <person name="Czech B."/>
            <person name="Crunk A."/>
            <person name="Wallace A."/>
            <person name="Mitreva M."/>
            <person name="Hannon G.J."/>
            <person name="Davis R.E."/>
        </authorList>
    </citation>
    <scope>NUCLEOTIDE SEQUENCE</scope>
</reference>
<dbReference type="EMBL" id="JI220435">
    <property type="protein sequence ID" value="ADY49520.1"/>
    <property type="molecule type" value="mRNA"/>
</dbReference>